<evidence type="ECO:0000313" key="8">
    <source>
        <dbReference type="Proteomes" id="UP000316628"/>
    </source>
</evidence>
<dbReference type="AlphaFoldDB" id="A0A543JDP6"/>
<evidence type="ECO:0000256" key="2">
    <source>
        <dbReference type="ARBA" id="ARBA00006706"/>
    </source>
</evidence>
<keyword evidence="4" id="KW-0479">Metal-binding</keyword>
<dbReference type="Proteomes" id="UP000316628">
    <property type="component" value="Unassembled WGS sequence"/>
</dbReference>
<evidence type="ECO:0000256" key="1">
    <source>
        <dbReference type="ARBA" id="ARBA00001946"/>
    </source>
</evidence>
<comment type="similarity">
    <text evidence="2 6">Belongs to the FPP/GGPP synthase family.</text>
</comment>
<dbReference type="GO" id="GO:0046872">
    <property type="term" value="F:metal ion binding"/>
    <property type="evidence" value="ECO:0007669"/>
    <property type="project" value="UniProtKB-KW"/>
</dbReference>
<dbReference type="PANTHER" id="PTHR12001">
    <property type="entry name" value="GERANYLGERANYL PYROPHOSPHATE SYNTHASE"/>
    <property type="match status" value="1"/>
</dbReference>
<dbReference type="GO" id="GO:0004659">
    <property type="term" value="F:prenyltransferase activity"/>
    <property type="evidence" value="ECO:0007669"/>
    <property type="project" value="InterPro"/>
</dbReference>
<dbReference type="GO" id="GO:0008299">
    <property type="term" value="P:isoprenoid biosynthetic process"/>
    <property type="evidence" value="ECO:0007669"/>
    <property type="project" value="InterPro"/>
</dbReference>
<organism evidence="7 8">
    <name type="scientific">Saccharothrix saharensis</name>
    <dbReference type="NCBI Taxonomy" id="571190"/>
    <lineage>
        <taxon>Bacteria</taxon>
        <taxon>Bacillati</taxon>
        <taxon>Actinomycetota</taxon>
        <taxon>Actinomycetes</taxon>
        <taxon>Pseudonocardiales</taxon>
        <taxon>Pseudonocardiaceae</taxon>
        <taxon>Saccharothrix</taxon>
    </lineage>
</organism>
<dbReference type="Pfam" id="PF00348">
    <property type="entry name" value="polyprenyl_synt"/>
    <property type="match status" value="1"/>
</dbReference>
<evidence type="ECO:0000256" key="4">
    <source>
        <dbReference type="ARBA" id="ARBA00022723"/>
    </source>
</evidence>
<dbReference type="PROSITE" id="PS00444">
    <property type="entry name" value="POLYPRENYL_SYNTHASE_2"/>
    <property type="match status" value="1"/>
</dbReference>
<dbReference type="RefSeq" id="WP_246107844.1">
    <property type="nucleotide sequence ID" value="NZ_VFPP01000001.1"/>
</dbReference>
<gene>
    <name evidence="7" type="ORF">FHX81_3338</name>
</gene>
<keyword evidence="3 6" id="KW-0808">Transferase</keyword>
<dbReference type="InterPro" id="IPR000092">
    <property type="entry name" value="Polyprenyl_synt"/>
</dbReference>
<evidence type="ECO:0000256" key="5">
    <source>
        <dbReference type="ARBA" id="ARBA00022842"/>
    </source>
</evidence>
<keyword evidence="8" id="KW-1185">Reference proteome</keyword>
<evidence type="ECO:0000313" key="7">
    <source>
        <dbReference type="EMBL" id="TQM80978.1"/>
    </source>
</evidence>
<dbReference type="InterPro" id="IPR033749">
    <property type="entry name" value="Polyprenyl_synt_CS"/>
</dbReference>
<comment type="caution">
    <text evidence="7">The sequence shown here is derived from an EMBL/GenBank/DDBJ whole genome shotgun (WGS) entry which is preliminary data.</text>
</comment>
<dbReference type="SFLD" id="SFLDS00005">
    <property type="entry name" value="Isoprenoid_Synthase_Type_I"/>
    <property type="match status" value="1"/>
</dbReference>
<reference evidence="7 8" key="1">
    <citation type="submission" date="2019-06" db="EMBL/GenBank/DDBJ databases">
        <title>Sequencing the genomes of 1000 actinobacteria strains.</title>
        <authorList>
            <person name="Klenk H.-P."/>
        </authorList>
    </citation>
    <scope>NUCLEOTIDE SEQUENCE [LARGE SCALE GENOMIC DNA]</scope>
    <source>
        <strain evidence="7 8">DSM 45456</strain>
    </source>
</reference>
<evidence type="ECO:0000256" key="3">
    <source>
        <dbReference type="ARBA" id="ARBA00022679"/>
    </source>
</evidence>
<comment type="cofactor">
    <cofactor evidence="1">
        <name>Mg(2+)</name>
        <dbReference type="ChEBI" id="CHEBI:18420"/>
    </cofactor>
</comment>
<evidence type="ECO:0000256" key="6">
    <source>
        <dbReference type="RuleBase" id="RU004466"/>
    </source>
</evidence>
<proteinExistence type="inferred from homology"/>
<dbReference type="Gene3D" id="1.10.600.10">
    <property type="entry name" value="Farnesyl Diphosphate Synthase"/>
    <property type="match status" value="1"/>
</dbReference>
<dbReference type="PANTHER" id="PTHR12001:SF69">
    <property type="entry name" value="ALL TRANS-POLYPRENYL-DIPHOSPHATE SYNTHASE PDSS1"/>
    <property type="match status" value="1"/>
</dbReference>
<dbReference type="CDD" id="cd00685">
    <property type="entry name" value="Trans_IPPS_HT"/>
    <property type="match status" value="1"/>
</dbReference>
<sequence length="344" mass="36414">MSTVQSNEPQSTMPTMPALALALPRVEDEIRALATSSSLPIVNTFSGRITAAGGKRLRSVLVLAGSLAVSGEVTDKAVTAAACVELLHAGSLVHDDLMDNAEERRGVRTVNADWGTGPAVLVGDFMLARASQAALDRISPFAASRLAQAVTDLVEGQVLEVVDLYDVDRSPENALRSIELKTGALFEVGCVLAAHCADADEATTAAMARFGALFGLMFQVLDDLLDLASTSQRLGKPVGNDIRQGVYTFPLLRALTDDQRALLRRRGRELTDAELAGLLAELRRTSLVADTVEHCTALAAQAVRALPDLPGSEALGILRELPGAYLDWACSQMGQSADRPAQIA</sequence>
<dbReference type="SFLD" id="SFLDG01017">
    <property type="entry name" value="Polyprenyl_Transferase_Like"/>
    <property type="match status" value="1"/>
</dbReference>
<protein>
    <submittedName>
        <fullName evidence="7">Heptaprenyl diphosphate synthase/octaprenyl-diphosphate synthase</fullName>
    </submittedName>
</protein>
<dbReference type="EMBL" id="VFPP01000001">
    <property type="protein sequence ID" value="TQM80978.1"/>
    <property type="molecule type" value="Genomic_DNA"/>
</dbReference>
<dbReference type="SUPFAM" id="SSF48576">
    <property type="entry name" value="Terpenoid synthases"/>
    <property type="match status" value="1"/>
</dbReference>
<name>A0A543JDP6_9PSEU</name>
<accession>A0A543JDP6</accession>
<dbReference type="PROSITE" id="PS00723">
    <property type="entry name" value="POLYPRENYL_SYNTHASE_1"/>
    <property type="match status" value="1"/>
</dbReference>
<keyword evidence="5" id="KW-0460">Magnesium</keyword>
<dbReference type="InterPro" id="IPR008949">
    <property type="entry name" value="Isoprenoid_synthase_dom_sf"/>
</dbReference>